<feature type="domain" description="Aldehyde oxidase/xanthine dehydrogenase a/b hammerhead" evidence="2">
    <location>
        <begin position="26"/>
        <end position="131"/>
    </location>
</feature>
<dbReference type="GO" id="GO:0016491">
    <property type="term" value="F:oxidoreductase activity"/>
    <property type="evidence" value="ECO:0007669"/>
    <property type="project" value="InterPro"/>
</dbReference>
<evidence type="ECO:0000313" key="4">
    <source>
        <dbReference type="Proteomes" id="UP000295781"/>
    </source>
</evidence>
<dbReference type="InterPro" id="IPR046867">
    <property type="entry name" value="AldOxase/xan_DH_MoCoBD2"/>
</dbReference>
<name>A0A4P2Q6U3_SORCE</name>
<dbReference type="InterPro" id="IPR008274">
    <property type="entry name" value="AldOxase/xan_DH_MoCoBD1"/>
</dbReference>
<dbReference type="GO" id="GO:0005506">
    <property type="term" value="F:iron ion binding"/>
    <property type="evidence" value="ECO:0007669"/>
    <property type="project" value="InterPro"/>
</dbReference>
<feature type="compositionally biased region" description="Low complexity" evidence="1">
    <location>
        <begin position="567"/>
        <end position="578"/>
    </location>
</feature>
<dbReference type="Proteomes" id="UP000295781">
    <property type="component" value="Chromosome"/>
</dbReference>
<feature type="compositionally biased region" description="Basic and acidic residues" evidence="1">
    <location>
        <begin position="554"/>
        <end position="566"/>
    </location>
</feature>
<dbReference type="SMART" id="SM01008">
    <property type="entry name" value="Ald_Xan_dh_C"/>
    <property type="match status" value="1"/>
</dbReference>
<sequence length="783" mass="82439">MATSPPASALAAGTSVPRADGPPKVTGASRYVDDLPAMPGEIFGRTVRSPVPRGILRGVRLDPAFDWSDVTVVLAEDVPVNVVALIQEDQPILAAGRVNHAYEPIALLGCADRAKLARAAAAVSLDIEPLPPVLDARAALEGREILWGEDNVFKRYLITKGCADADRERGEAAIDAAIARCDVVVTGTYASHHQEQLYIEPQGFIAWWDAAGAHAMGSLQCPFYVQKAFLKAFGLAPDQVHVTQSVTGGGFGGKEEYPSILALHAALLAKKSGRPVRMIYDRTEDIEATTKRHPAWCEITTGCDRDGTLRALKIRILMDGGAYTTLTPVVLSRGALHAAGAYRWEDVWIEATAVATNTPPNGAFRGFGAPQTIWAIERHLDRVARALGRDPLDLKAKNVLRPGDATATGQVLRESVAGEACIERAIAASGYRQKRAAGPVVRGRVARGVGLSVFMHGAGFTGSGERALKGKVAVDLAPGGRLRIRTASTDIGQGTETVFRQIAADAAGLPLDRVELAVPCTTSVPDSGPTVASRTVMVVGSIVEAAAREVAGRVREEQEAARRQAAGDDGQGAGQAAAPAGLSFEEAADRLLAREGQVTSLKQYEPPGHVRWDDEAYKGDAYPCFGWACDVAEVEVDLDTFEVTVVGFWSATDVGKAIHPVMCKGQIEGGSLQAIGWALSEEIVWHDGKIKNPRMTNYIIPTSLDAPPFHVALLESPFPFGPGGGAKGVGELPMDGGAPAVAAAVEHATGIAACALPLTPERLFEATRGAAAPRPAAGGGERA</sequence>
<dbReference type="AlphaFoldDB" id="A0A4P2Q6U3"/>
<dbReference type="PANTHER" id="PTHR11908">
    <property type="entry name" value="XANTHINE DEHYDROGENASE"/>
    <property type="match status" value="1"/>
</dbReference>
<gene>
    <name evidence="3" type="ORF">SOCEGT47_053480</name>
</gene>
<dbReference type="PANTHER" id="PTHR11908:SF157">
    <property type="entry name" value="XANTHINE DEHYDROGENASE SUBUNIT D-RELATED"/>
    <property type="match status" value="1"/>
</dbReference>
<dbReference type="Pfam" id="PF02738">
    <property type="entry name" value="MoCoBD_1"/>
    <property type="match status" value="1"/>
</dbReference>
<evidence type="ECO:0000256" key="1">
    <source>
        <dbReference type="SAM" id="MobiDB-lite"/>
    </source>
</evidence>
<dbReference type="Pfam" id="PF20256">
    <property type="entry name" value="MoCoBD_2"/>
    <property type="match status" value="1"/>
</dbReference>
<reference evidence="3 4" key="1">
    <citation type="submission" date="2015-09" db="EMBL/GenBank/DDBJ databases">
        <title>Sorangium comparison.</title>
        <authorList>
            <person name="Zaburannyi N."/>
            <person name="Bunk B."/>
            <person name="Overmann J."/>
            <person name="Mueller R."/>
        </authorList>
    </citation>
    <scope>NUCLEOTIDE SEQUENCE [LARGE SCALE GENOMIC DNA]</scope>
    <source>
        <strain evidence="3 4">So ceGT47</strain>
    </source>
</reference>
<dbReference type="Pfam" id="PF01315">
    <property type="entry name" value="Ald_Xan_dh_C"/>
    <property type="match status" value="1"/>
</dbReference>
<dbReference type="Gene3D" id="3.30.365.10">
    <property type="entry name" value="Aldehyde oxidase/xanthine dehydrogenase, molybdopterin binding domain"/>
    <property type="match status" value="4"/>
</dbReference>
<dbReference type="EMBL" id="CP012670">
    <property type="protein sequence ID" value="AUX24808.1"/>
    <property type="molecule type" value="Genomic_DNA"/>
</dbReference>
<dbReference type="OrthoDB" id="9775084at2"/>
<dbReference type="Gene3D" id="3.90.1170.50">
    <property type="entry name" value="Aldehyde oxidase/xanthine dehydrogenase, a/b hammerhead"/>
    <property type="match status" value="1"/>
</dbReference>
<protein>
    <submittedName>
        <fullName evidence="3">Aldehyde oxidase</fullName>
    </submittedName>
</protein>
<feature type="region of interest" description="Disordered" evidence="1">
    <location>
        <begin position="1"/>
        <end position="30"/>
    </location>
</feature>
<dbReference type="SUPFAM" id="SSF54665">
    <property type="entry name" value="CO dehydrogenase molybdoprotein N-domain-like"/>
    <property type="match status" value="1"/>
</dbReference>
<dbReference type="InterPro" id="IPR037165">
    <property type="entry name" value="AldOxase/xan_DH_Mopterin-bd_sf"/>
</dbReference>
<organism evidence="3 4">
    <name type="scientific">Sorangium cellulosum</name>
    <name type="common">Polyangium cellulosum</name>
    <dbReference type="NCBI Taxonomy" id="56"/>
    <lineage>
        <taxon>Bacteria</taxon>
        <taxon>Pseudomonadati</taxon>
        <taxon>Myxococcota</taxon>
        <taxon>Polyangia</taxon>
        <taxon>Polyangiales</taxon>
        <taxon>Polyangiaceae</taxon>
        <taxon>Sorangium</taxon>
    </lineage>
</organism>
<dbReference type="SUPFAM" id="SSF56003">
    <property type="entry name" value="Molybdenum cofactor-binding domain"/>
    <property type="match status" value="1"/>
</dbReference>
<dbReference type="InterPro" id="IPR000674">
    <property type="entry name" value="Ald_Oxase/Xan_DH_a/b"/>
</dbReference>
<feature type="region of interest" description="Disordered" evidence="1">
    <location>
        <begin position="554"/>
        <end position="578"/>
    </location>
</feature>
<dbReference type="InterPro" id="IPR016208">
    <property type="entry name" value="Ald_Oxase/xanthine_DH-like"/>
</dbReference>
<proteinExistence type="predicted"/>
<evidence type="ECO:0000313" key="3">
    <source>
        <dbReference type="EMBL" id="AUX24808.1"/>
    </source>
</evidence>
<accession>A0A4P2Q6U3</accession>
<evidence type="ECO:0000259" key="2">
    <source>
        <dbReference type="SMART" id="SM01008"/>
    </source>
</evidence>
<dbReference type="InterPro" id="IPR036856">
    <property type="entry name" value="Ald_Oxase/Xan_DH_a/b_sf"/>
</dbReference>